<feature type="compositionally biased region" description="Low complexity" evidence="1">
    <location>
        <begin position="318"/>
        <end position="335"/>
    </location>
</feature>
<gene>
    <name evidence="2" type="ORF">GJ744_004106</name>
</gene>
<comment type="caution">
    <text evidence="2">The sequence shown here is derived from an EMBL/GenBank/DDBJ whole genome shotgun (WGS) entry which is preliminary data.</text>
</comment>
<feature type="compositionally biased region" description="Basic and acidic residues" evidence="1">
    <location>
        <begin position="456"/>
        <end position="481"/>
    </location>
</feature>
<dbReference type="GO" id="GO:0003676">
    <property type="term" value="F:nucleic acid binding"/>
    <property type="evidence" value="ECO:0007669"/>
    <property type="project" value="InterPro"/>
</dbReference>
<protein>
    <recommendedName>
        <fullName evidence="4">RRM domain-containing protein</fullName>
    </recommendedName>
</protein>
<feature type="compositionally biased region" description="Polar residues" evidence="1">
    <location>
        <begin position="411"/>
        <end position="421"/>
    </location>
</feature>
<dbReference type="AlphaFoldDB" id="A0A8H7AM09"/>
<feature type="region of interest" description="Disordered" evidence="1">
    <location>
        <begin position="80"/>
        <end position="150"/>
    </location>
</feature>
<dbReference type="InterPro" id="IPR035979">
    <property type="entry name" value="RBD_domain_sf"/>
</dbReference>
<dbReference type="OrthoDB" id="3595585at2759"/>
<dbReference type="EMBL" id="JAACFV010000019">
    <property type="protein sequence ID" value="KAF7511518.1"/>
    <property type="molecule type" value="Genomic_DNA"/>
</dbReference>
<feature type="compositionally biased region" description="Basic and acidic residues" evidence="1">
    <location>
        <begin position="345"/>
        <end position="361"/>
    </location>
</feature>
<feature type="compositionally biased region" description="Polar residues" evidence="1">
    <location>
        <begin position="275"/>
        <end position="305"/>
    </location>
</feature>
<feature type="compositionally biased region" description="Basic and acidic residues" evidence="1">
    <location>
        <begin position="80"/>
        <end position="104"/>
    </location>
</feature>
<reference evidence="2" key="1">
    <citation type="submission" date="2020-02" db="EMBL/GenBank/DDBJ databases">
        <authorList>
            <person name="Palmer J.M."/>
        </authorList>
    </citation>
    <scope>NUCLEOTIDE SEQUENCE</scope>
    <source>
        <strain evidence="2">EPUS1.4</strain>
        <tissue evidence="2">Thallus</tissue>
    </source>
</reference>
<evidence type="ECO:0000256" key="1">
    <source>
        <dbReference type="SAM" id="MobiDB-lite"/>
    </source>
</evidence>
<sequence length="523" mass="58880">MIEEKVRLHITPFSKDLAQSILSAHSSVAAESISYHTLDTFPEHSYGYIELPTMEAEKLKKKLNGSILKGKKLRIEHARPQKRRFEPEQGEEVRTSPVGEECRLSKKPRKSVSELQGHELASERKVKRGWTEPEKRNRTGASKSRLASRVTSKYTDKPECLFRVQLSQHKEIETTGLSATRKDKDMKKGKKATVIHEFEKSVIQPSFIRSDVATGNAGVAAEYIKGKGWVDTNGNIIEASTRQLRSRSRTGQSQRVYEASETKVVREVQAPLSIEQGSQSEIDGSYGQHKQTSTTTLKDQVSNGHKNAVKEVLDEETSSSGISSSDSESSFASDEGLAQEAEQEPASKLEEAEVENGRVSEDASEATPSAAVHPLEALFKRPNQAASQARGKRPLEIKTSFNFFEPDDEQTVPQTPFTTRDLQLRGLRSAAPTPDTALPTRRFFSESISPSSEAGNEDRANIERRSGEKVESDDSRLHEEESGFAKWFWEHRGENNRTWKRRRREAMKEKRQKENRQRGRRSS</sequence>
<feature type="compositionally biased region" description="Basic and acidic residues" evidence="1">
    <location>
        <begin position="506"/>
        <end position="517"/>
    </location>
</feature>
<organism evidence="2 3">
    <name type="scientific">Endocarpon pusillum</name>
    <dbReference type="NCBI Taxonomy" id="364733"/>
    <lineage>
        <taxon>Eukaryota</taxon>
        <taxon>Fungi</taxon>
        <taxon>Dikarya</taxon>
        <taxon>Ascomycota</taxon>
        <taxon>Pezizomycotina</taxon>
        <taxon>Eurotiomycetes</taxon>
        <taxon>Chaetothyriomycetidae</taxon>
        <taxon>Verrucariales</taxon>
        <taxon>Verrucariaceae</taxon>
        <taxon>Endocarpon</taxon>
    </lineage>
</organism>
<feature type="compositionally biased region" description="Polar residues" evidence="1">
    <location>
        <begin position="242"/>
        <end position="255"/>
    </location>
</feature>
<evidence type="ECO:0008006" key="4">
    <source>
        <dbReference type="Google" id="ProtNLM"/>
    </source>
</evidence>
<feature type="region of interest" description="Disordered" evidence="1">
    <location>
        <begin position="242"/>
        <end position="481"/>
    </location>
</feature>
<name>A0A8H7AM09_9EURO</name>
<keyword evidence="3" id="KW-1185">Reference proteome</keyword>
<dbReference type="SUPFAM" id="SSF54928">
    <property type="entry name" value="RNA-binding domain, RBD"/>
    <property type="match status" value="1"/>
</dbReference>
<evidence type="ECO:0000313" key="3">
    <source>
        <dbReference type="Proteomes" id="UP000606974"/>
    </source>
</evidence>
<proteinExistence type="predicted"/>
<feature type="region of interest" description="Disordered" evidence="1">
    <location>
        <begin position="498"/>
        <end position="523"/>
    </location>
</feature>
<dbReference type="Proteomes" id="UP000606974">
    <property type="component" value="Unassembled WGS sequence"/>
</dbReference>
<accession>A0A8H7AM09</accession>
<feature type="compositionally biased region" description="Basic and acidic residues" evidence="1">
    <location>
        <begin position="116"/>
        <end position="137"/>
    </location>
</feature>
<evidence type="ECO:0000313" key="2">
    <source>
        <dbReference type="EMBL" id="KAF7511518.1"/>
    </source>
</evidence>